<dbReference type="InterPro" id="IPR051228">
    <property type="entry name" value="NADPH_Oxidase/PX-Domain"/>
</dbReference>
<feature type="region of interest" description="Disordered" evidence="2">
    <location>
        <begin position="1"/>
        <end position="29"/>
    </location>
</feature>
<protein>
    <recommendedName>
        <fullName evidence="3">PX domain-containing protein</fullName>
    </recommendedName>
</protein>
<dbReference type="GO" id="GO:0000747">
    <property type="term" value="P:conjugation with cellular fusion"/>
    <property type="evidence" value="ECO:0007669"/>
    <property type="project" value="TreeGrafter"/>
</dbReference>
<dbReference type="GO" id="GO:0005737">
    <property type="term" value="C:cytoplasm"/>
    <property type="evidence" value="ECO:0007669"/>
    <property type="project" value="TreeGrafter"/>
</dbReference>
<evidence type="ECO:0000313" key="5">
    <source>
        <dbReference type="Proteomes" id="UP000288168"/>
    </source>
</evidence>
<accession>A0A428PNF6</accession>
<feature type="compositionally biased region" description="Acidic residues" evidence="2">
    <location>
        <begin position="1"/>
        <end position="12"/>
    </location>
</feature>
<gene>
    <name evidence="4" type="ORF">CEP54_009779</name>
</gene>
<evidence type="ECO:0000259" key="3">
    <source>
        <dbReference type="PROSITE" id="PS50195"/>
    </source>
</evidence>
<dbReference type="STRING" id="1325734.A0A428PNF6"/>
<dbReference type="EMBL" id="NKCI01000109">
    <property type="protein sequence ID" value="RSL54599.1"/>
    <property type="molecule type" value="Genomic_DNA"/>
</dbReference>
<sequence>MEGLEILEDEDKDAVSEPSYSEEGAEENEGSVLALSSGPHVLWAKVPAVYLDKESGEYVFIIEACFVGVGVWELVRRYEDFYDLQINLLSQFPREAGNTGDKRTLPYMPGPVENVTETVSKTRRINLDAYLVLGILVIIGI</sequence>
<dbReference type="Proteomes" id="UP000288168">
    <property type="component" value="Unassembled WGS sequence"/>
</dbReference>
<dbReference type="AlphaFoldDB" id="A0A428PNF6"/>
<dbReference type="PANTHER" id="PTHR15706:SF2">
    <property type="entry name" value="SH3 AND PX DOMAIN-CONTAINING PROTEIN 2A"/>
    <property type="match status" value="1"/>
</dbReference>
<evidence type="ECO:0000313" key="4">
    <source>
        <dbReference type="EMBL" id="RSL54599.1"/>
    </source>
</evidence>
<dbReference type="InterPro" id="IPR001683">
    <property type="entry name" value="PX_dom"/>
</dbReference>
<dbReference type="GO" id="GO:0030674">
    <property type="term" value="F:protein-macromolecule adaptor activity"/>
    <property type="evidence" value="ECO:0007669"/>
    <property type="project" value="TreeGrafter"/>
</dbReference>
<keyword evidence="5" id="KW-1185">Reference proteome</keyword>
<proteinExistence type="predicted"/>
<evidence type="ECO:0000256" key="1">
    <source>
        <dbReference type="ARBA" id="ARBA00022737"/>
    </source>
</evidence>
<dbReference type="InterPro" id="IPR036871">
    <property type="entry name" value="PX_dom_sf"/>
</dbReference>
<dbReference type="PROSITE" id="PS50195">
    <property type="entry name" value="PX"/>
    <property type="match status" value="1"/>
</dbReference>
<dbReference type="OrthoDB" id="5103117at2759"/>
<evidence type="ECO:0000256" key="2">
    <source>
        <dbReference type="SAM" id="MobiDB-lite"/>
    </source>
</evidence>
<dbReference type="GO" id="GO:0035091">
    <property type="term" value="F:phosphatidylinositol binding"/>
    <property type="evidence" value="ECO:0007669"/>
    <property type="project" value="InterPro"/>
</dbReference>
<dbReference type="SUPFAM" id="SSF64268">
    <property type="entry name" value="PX domain"/>
    <property type="match status" value="1"/>
</dbReference>
<name>A0A428PNF6_9HYPO</name>
<reference evidence="4 5" key="1">
    <citation type="submission" date="2017-06" db="EMBL/GenBank/DDBJ databases">
        <title>Comparative genomic analysis of Ambrosia Fusariam Clade fungi.</title>
        <authorList>
            <person name="Stajich J.E."/>
            <person name="Carrillo J."/>
            <person name="Kijimoto T."/>
            <person name="Eskalen A."/>
            <person name="O'Donnell K."/>
            <person name="Kasson M."/>
        </authorList>
    </citation>
    <scope>NUCLEOTIDE SEQUENCE [LARGE SCALE GENOMIC DNA]</scope>
    <source>
        <strain evidence="4 5">NRRL62584</strain>
    </source>
</reference>
<dbReference type="GO" id="GO:0043332">
    <property type="term" value="C:mating projection tip"/>
    <property type="evidence" value="ECO:0007669"/>
    <property type="project" value="TreeGrafter"/>
</dbReference>
<feature type="domain" description="PX" evidence="3">
    <location>
        <begin position="1"/>
        <end position="141"/>
    </location>
</feature>
<organism evidence="4 5">
    <name type="scientific">Fusarium duplospermum</name>
    <dbReference type="NCBI Taxonomy" id="1325734"/>
    <lineage>
        <taxon>Eukaryota</taxon>
        <taxon>Fungi</taxon>
        <taxon>Dikarya</taxon>
        <taxon>Ascomycota</taxon>
        <taxon>Pezizomycotina</taxon>
        <taxon>Sordariomycetes</taxon>
        <taxon>Hypocreomycetidae</taxon>
        <taxon>Hypocreales</taxon>
        <taxon>Nectriaceae</taxon>
        <taxon>Fusarium</taxon>
        <taxon>Fusarium solani species complex</taxon>
    </lineage>
</organism>
<comment type="caution">
    <text evidence="4">The sequence shown here is derived from an EMBL/GenBank/DDBJ whole genome shotgun (WGS) entry which is preliminary data.</text>
</comment>
<dbReference type="Gene3D" id="3.30.1520.10">
    <property type="entry name" value="Phox-like domain"/>
    <property type="match status" value="1"/>
</dbReference>
<dbReference type="PANTHER" id="PTHR15706">
    <property type="entry name" value="SH3 MULTIPLE DOMAIN"/>
    <property type="match status" value="1"/>
</dbReference>
<dbReference type="Pfam" id="PF00787">
    <property type="entry name" value="PX"/>
    <property type="match status" value="1"/>
</dbReference>
<keyword evidence="1" id="KW-0677">Repeat</keyword>